<proteinExistence type="predicted"/>
<reference evidence="1 2" key="1">
    <citation type="journal article" date="2013" name="MBio">
        <title>Genome sequencing of the plant pathogen Taphrina deformans, the causal agent of peach leaf curl.</title>
        <authorList>
            <person name="Cisse O.H."/>
            <person name="Almeida J.M.G.C.F."/>
            <person name="Fonseca A."/>
            <person name="Kumar A.A."/>
            <person name="Salojaervi J."/>
            <person name="Overmyer K."/>
            <person name="Hauser P.M."/>
            <person name="Pagni M."/>
        </authorList>
    </citation>
    <scope>NUCLEOTIDE SEQUENCE [LARGE SCALE GENOMIC DNA]</scope>
    <source>
        <strain evidence="2">PYCC 5710 / ATCC 11124 / CBS 356.35 / IMI 108563 / JCM 9778 / NBRC 8474</strain>
    </source>
</reference>
<protein>
    <submittedName>
        <fullName evidence="1">Uncharacterized protein</fullName>
    </submittedName>
</protein>
<dbReference type="Proteomes" id="UP000013776">
    <property type="component" value="Unassembled WGS sequence"/>
</dbReference>
<accession>R4XEM5</accession>
<comment type="caution">
    <text evidence="1">The sequence shown here is derived from an EMBL/GenBank/DDBJ whole genome shotgun (WGS) entry which is preliminary data.</text>
</comment>
<evidence type="ECO:0000313" key="1">
    <source>
        <dbReference type="EMBL" id="CCG84226.1"/>
    </source>
</evidence>
<evidence type="ECO:0000313" key="2">
    <source>
        <dbReference type="Proteomes" id="UP000013776"/>
    </source>
</evidence>
<dbReference type="EMBL" id="CAHR02000214">
    <property type="protein sequence ID" value="CCG84226.1"/>
    <property type="molecule type" value="Genomic_DNA"/>
</dbReference>
<sequence>MPATLTVNTNAVHILDPTHSFTAMMASKTIEERRKSEMILSLFVLARRTGAALVKNIHRDIETLGRLSGISMLSPKHEGMRWWRKQIGAPYASIPKEVWKAAVSMATEDLQARGFVVHKFELYADPELLKIQWKLAVRHHS</sequence>
<name>R4XEM5_TAPDE</name>
<gene>
    <name evidence="1" type="ORF">TAPDE_004633</name>
</gene>
<organism evidence="1 2">
    <name type="scientific">Taphrina deformans (strain PYCC 5710 / ATCC 11124 / CBS 356.35 / IMI 108563 / JCM 9778 / NBRC 8474)</name>
    <name type="common">Peach leaf curl fungus</name>
    <name type="synonym">Lalaria deformans</name>
    <dbReference type="NCBI Taxonomy" id="1097556"/>
    <lineage>
        <taxon>Eukaryota</taxon>
        <taxon>Fungi</taxon>
        <taxon>Dikarya</taxon>
        <taxon>Ascomycota</taxon>
        <taxon>Taphrinomycotina</taxon>
        <taxon>Taphrinomycetes</taxon>
        <taxon>Taphrinales</taxon>
        <taxon>Taphrinaceae</taxon>
        <taxon>Taphrina</taxon>
    </lineage>
</organism>
<dbReference type="AlphaFoldDB" id="R4XEM5"/>
<dbReference type="VEuPathDB" id="FungiDB:TAPDE_004633"/>
<keyword evidence="2" id="KW-1185">Reference proteome</keyword>